<proteinExistence type="inferred from homology"/>
<comment type="catalytic activity">
    <reaction evidence="1 11">
        <text>3-deoxy-alpha-D-manno-2-octulosonate-8-phosphate + H2O = 3-deoxy-alpha-D-manno-oct-2-ulosonate + phosphate</text>
        <dbReference type="Rhea" id="RHEA:11500"/>
        <dbReference type="ChEBI" id="CHEBI:15377"/>
        <dbReference type="ChEBI" id="CHEBI:43474"/>
        <dbReference type="ChEBI" id="CHEBI:85985"/>
        <dbReference type="ChEBI" id="CHEBI:85986"/>
        <dbReference type="EC" id="3.1.3.45"/>
    </reaction>
</comment>
<dbReference type="STRING" id="867345.SAMN05421693_12226"/>
<dbReference type="GO" id="GO:0009103">
    <property type="term" value="P:lipopolysaccharide biosynthetic process"/>
    <property type="evidence" value="ECO:0007669"/>
    <property type="project" value="UniProtKB-UniRule"/>
</dbReference>
<evidence type="ECO:0000256" key="7">
    <source>
        <dbReference type="ARBA" id="ARBA00022723"/>
    </source>
</evidence>
<dbReference type="OrthoDB" id="9805604at2"/>
<comment type="subunit">
    <text evidence="4 11">Homotetramer.</text>
</comment>
<dbReference type="CDD" id="cd01630">
    <property type="entry name" value="HAD_KDO-like"/>
    <property type="match status" value="1"/>
</dbReference>
<keyword evidence="9 11" id="KW-0460">Magnesium</keyword>
<dbReference type="AlphaFoldDB" id="A0A1H9EN84"/>
<dbReference type="InterPro" id="IPR010023">
    <property type="entry name" value="KdsC_fam"/>
</dbReference>
<dbReference type="GO" id="GO:0019143">
    <property type="term" value="F:3-deoxy-manno-octulosonate-8-phosphatase activity"/>
    <property type="evidence" value="ECO:0007669"/>
    <property type="project" value="UniProtKB-UniRule"/>
</dbReference>
<evidence type="ECO:0000256" key="8">
    <source>
        <dbReference type="ARBA" id="ARBA00022801"/>
    </source>
</evidence>
<dbReference type="Proteomes" id="UP000199496">
    <property type="component" value="Unassembled WGS sequence"/>
</dbReference>
<reference evidence="14 15" key="1">
    <citation type="submission" date="2016-10" db="EMBL/GenBank/DDBJ databases">
        <authorList>
            <person name="de Groot N.N."/>
        </authorList>
    </citation>
    <scope>NUCLEOTIDE SEQUENCE [LARGE SCALE GENOMIC DNA]</scope>
    <source>
        <strain evidence="14 15">B7-7</strain>
    </source>
</reference>
<comment type="cofactor">
    <cofactor evidence="2 11 13">
        <name>Mg(2+)</name>
        <dbReference type="ChEBI" id="CHEBI:18420"/>
    </cofactor>
</comment>
<dbReference type="InterPro" id="IPR023214">
    <property type="entry name" value="HAD_sf"/>
</dbReference>
<evidence type="ECO:0000313" key="14">
    <source>
        <dbReference type="EMBL" id="SEQ26683.1"/>
    </source>
</evidence>
<keyword evidence="8 11" id="KW-0378">Hydrolase</keyword>
<dbReference type="EMBL" id="FOFO01000022">
    <property type="protein sequence ID" value="SEQ26683.1"/>
    <property type="molecule type" value="Genomic_DNA"/>
</dbReference>
<evidence type="ECO:0000313" key="15">
    <source>
        <dbReference type="Proteomes" id="UP000199496"/>
    </source>
</evidence>
<keyword evidence="11" id="KW-0448">Lipopolysaccharide biosynthesis</keyword>
<name>A0A1H9EN84_9GAMM</name>
<dbReference type="EC" id="3.1.3.45" evidence="5 11"/>
<evidence type="ECO:0000256" key="4">
    <source>
        <dbReference type="ARBA" id="ARBA00011881"/>
    </source>
</evidence>
<dbReference type="SFLD" id="SFLDF00036">
    <property type="entry name" value="deoxy-d-mannose-octulosonate_8"/>
    <property type="match status" value="1"/>
</dbReference>
<sequence>MTASFTERARRVRLVIFDVDGVLTDGSLFLDDDGRQYKAFNSKDGLGLRMLMDSGVQVGILTGRRSGVVEHRMRELGIRLVVQGRRDKQVALEGLLAEAGVDAGDTAYVGDDLVDLPVMRRVALAVAVADAHPLVREQAHYVTQQPGGRGAAREVCESIMEAQGTLQAAVAAFLQ</sequence>
<evidence type="ECO:0000256" key="5">
    <source>
        <dbReference type="ARBA" id="ARBA00013066"/>
    </source>
</evidence>
<feature type="binding site" evidence="12">
    <location>
        <position position="64"/>
    </location>
    <ligand>
        <name>substrate</name>
    </ligand>
</feature>
<dbReference type="Gene3D" id="3.40.50.1000">
    <property type="entry name" value="HAD superfamily/HAD-like"/>
    <property type="match status" value="1"/>
</dbReference>
<comment type="function">
    <text evidence="11">Catalyzes the hydrolysis of 3-deoxy-D-manno-octulosonate 8-phosphate (KDO 8-P) to 3-deoxy-D-manno-octulosonate (KDO) and inorganic phosphate.</text>
</comment>
<evidence type="ECO:0000256" key="12">
    <source>
        <dbReference type="PIRSR" id="PIRSR006118-1"/>
    </source>
</evidence>
<dbReference type="InterPro" id="IPR036412">
    <property type="entry name" value="HAD-like_sf"/>
</dbReference>
<dbReference type="NCBIfam" id="TIGR01662">
    <property type="entry name" value="HAD-SF-IIIA"/>
    <property type="match status" value="1"/>
</dbReference>
<feature type="binding site" evidence="12">
    <location>
        <position position="72"/>
    </location>
    <ligand>
        <name>substrate</name>
    </ligand>
</feature>
<dbReference type="PANTHER" id="PTHR21485:SF3">
    <property type="entry name" value="N-ACYLNEURAMINATE CYTIDYLYLTRANSFERASE"/>
    <property type="match status" value="1"/>
</dbReference>
<dbReference type="PIRSF" id="PIRSF006118">
    <property type="entry name" value="KDO8-P_Ptase"/>
    <property type="match status" value="1"/>
</dbReference>
<dbReference type="GO" id="GO:0046872">
    <property type="term" value="F:metal ion binding"/>
    <property type="evidence" value="ECO:0007669"/>
    <property type="project" value="UniProtKB-UniRule"/>
</dbReference>
<feature type="binding site" evidence="13">
    <location>
        <position position="18"/>
    </location>
    <ligand>
        <name>Mg(2+)</name>
        <dbReference type="ChEBI" id="CHEBI:18420"/>
    </ligand>
</feature>
<evidence type="ECO:0000256" key="6">
    <source>
        <dbReference type="ARBA" id="ARBA00020092"/>
    </source>
</evidence>
<organism evidence="14 15">
    <name type="scientific">Ectothiorhodospira magna</name>
    <dbReference type="NCBI Taxonomy" id="867345"/>
    <lineage>
        <taxon>Bacteria</taxon>
        <taxon>Pseudomonadati</taxon>
        <taxon>Pseudomonadota</taxon>
        <taxon>Gammaproteobacteria</taxon>
        <taxon>Chromatiales</taxon>
        <taxon>Ectothiorhodospiraceae</taxon>
        <taxon>Ectothiorhodospira</taxon>
    </lineage>
</organism>
<feature type="binding site" evidence="12">
    <location>
        <position position="49"/>
    </location>
    <ligand>
        <name>substrate</name>
    </ligand>
</feature>
<evidence type="ECO:0000256" key="13">
    <source>
        <dbReference type="PIRSR" id="PIRSR006118-2"/>
    </source>
</evidence>
<evidence type="ECO:0000256" key="11">
    <source>
        <dbReference type="PIRNR" id="PIRNR006118"/>
    </source>
</evidence>
<dbReference type="SFLD" id="SFLDS00003">
    <property type="entry name" value="Haloacid_Dehalogenase"/>
    <property type="match status" value="1"/>
</dbReference>
<evidence type="ECO:0000256" key="10">
    <source>
        <dbReference type="ARBA" id="ARBA00031051"/>
    </source>
</evidence>
<protein>
    <recommendedName>
        <fullName evidence="6 11">3-deoxy-D-manno-octulosonate 8-phosphate phosphatase KdsC</fullName>
        <ecNumber evidence="5 11">3.1.3.45</ecNumber>
    </recommendedName>
    <alternativeName>
        <fullName evidence="10 11">KDO 8-P phosphatase</fullName>
    </alternativeName>
</protein>
<dbReference type="FunFam" id="3.40.50.1000:FF:000029">
    <property type="entry name" value="3-deoxy-D-manno-octulosonate 8-phosphate phosphatase KdsC"/>
    <property type="match status" value="1"/>
</dbReference>
<dbReference type="RefSeq" id="WP_090208067.1">
    <property type="nucleotide sequence ID" value="NZ_FOFO01000022.1"/>
</dbReference>
<evidence type="ECO:0000256" key="9">
    <source>
        <dbReference type="ARBA" id="ARBA00022842"/>
    </source>
</evidence>
<dbReference type="Pfam" id="PF08282">
    <property type="entry name" value="Hydrolase_3"/>
    <property type="match status" value="1"/>
</dbReference>
<feature type="binding site" evidence="12">
    <location>
        <position position="20"/>
    </location>
    <ligand>
        <name>substrate</name>
    </ligand>
</feature>
<evidence type="ECO:0000256" key="1">
    <source>
        <dbReference type="ARBA" id="ARBA00000898"/>
    </source>
</evidence>
<dbReference type="SFLD" id="SFLDG01136">
    <property type="entry name" value="C1.6:_Phosphoserine_Phosphatas"/>
    <property type="match status" value="1"/>
</dbReference>
<dbReference type="SUPFAM" id="SSF56784">
    <property type="entry name" value="HAD-like"/>
    <property type="match status" value="1"/>
</dbReference>
<dbReference type="GO" id="GO:0008781">
    <property type="term" value="F:N-acylneuraminate cytidylyltransferase activity"/>
    <property type="evidence" value="ECO:0007669"/>
    <property type="project" value="TreeGrafter"/>
</dbReference>
<dbReference type="SFLD" id="SFLDG01138">
    <property type="entry name" value="C1.6.2:_Deoxy-d-mannose-octulo"/>
    <property type="match status" value="1"/>
</dbReference>
<keyword evidence="15" id="KW-1185">Reference proteome</keyword>
<dbReference type="InterPro" id="IPR006549">
    <property type="entry name" value="HAD-SF_hydro_IIIA"/>
</dbReference>
<keyword evidence="7 11" id="KW-0479">Metal-binding</keyword>
<evidence type="ECO:0000256" key="3">
    <source>
        <dbReference type="ARBA" id="ARBA00005893"/>
    </source>
</evidence>
<comment type="similarity">
    <text evidence="3 11">Belongs to the KdsC family.</text>
</comment>
<dbReference type="InterPro" id="IPR050793">
    <property type="entry name" value="CMP-NeuNAc_synthase"/>
</dbReference>
<feature type="binding site" evidence="12">
    <location>
        <position position="88"/>
    </location>
    <ligand>
        <name>substrate</name>
    </ligand>
</feature>
<dbReference type="PANTHER" id="PTHR21485">
    <property type="entry name" value="HAD SUPERFAMILY MEMBERS CMAS AND KDSC"/>
    <property type="match status" value="1"/>
</dbReference>
<dbReference type="NCBIfam" id="TIGR01670">
    <property type="entry name" value="KdsC-phosphatas"/>
    <property type="match status" value="1"/>
</dbReference>
<feature type="binding site" evidence="13">
    <location>
        <position position="111"/>
    </location>
    <ligand>
        <name>Mg(2+)</name>
        <dbReference type="ChEBI" id="CHEBI:18420"/>
    </ligand>
</feature>
<gene>
    <name evidence="14" type="ORF">SAMN05421693_12226</name>
</gene>
<accession>A0A1H9EN84</accession>
<evidence type="ECO:0000256" key="2">
    <source>
        <dbReference type="ARBA" id="ARBA00001946"/>
    </source>
</evidence>